<evidence type="ECO:0000313" key="2">
    <source>
        <dbReference type="EMBL" id="VEN42910.1"/>
    </source>
</evidence>
<keyword evidence="3" id="KW-1185">Reference proteome</keyword>
<name>A0A653C716_CALMS</name>
<reference evidence="2 3" key="1">
    <citation type="submission" date="2019-01" db="EMBL/GenBank/DDBJ databases">
        <authorList>
            <person name="Sayadi A."/>
        </authorList>
    </citation>
    <scope>NUCLEOTIDE SEQUENCE [LARGE SCALE GENOMIC DNA]</scope>
</reference>
<dbReference type="EMBL" id="CAACVG010006978">
    <property type="protein sequence ID" value="VEN42910.1"/>
    <property type="molecule type" value="Genomic_DNA"/>
</dbReference>
<feature type="region of interest" description="Disordered" evidence="1">
    <location>
        <begin position="33"/>
        <end position="86"/>
    </location>
</feature>
<dbReference type="Proteomes" id="UP000410492">
    <property type="component" value="Unassembled WGS sequence"/>
</dbReference>
<evidence type="ECO:0000313" key="3">
    <source>
        <dbReference type="Proteomes" id="UP000410492"/>
    </source>
</evidence>
<dbReference type="AlphaFoldDB" id="A0A653C716"/>
<proteinExistence type="predicted"/>
<evidence type="ECO:0000256" key="1">
    <source>
        <dbReference type="SAM" id="MobiDB-lite"/>
    </source>
</evidence>
<organism evidence="2 3">
    <name type="scientific">Callosobruchus maculatus</name>
    <name type="common">Southern cowpea weevil</name>
    <name type="synonym">Pulse bruchid</name>
    <dbReference type="NCBI Taxonomy" id="64391"/>
    <lineage>
        <taxon>Eukaryota</taxon>
        <taxon>Metazoa</taxon>
        <taxon>Ecdysozoa</taxon>
        <taxon>Arthropoda</taxon>
        <taxon>Hexapoda</taxon>
        <taxon>Insecta</taxon>
        <taxon>Pterygota</taxon>
        <taxon>Neoptera</taxon>
        <taxon>Endopterygota</taxon>
        <taxon>Coleoptera</taxon>
        <taxon>Polyphaga</taxon>
        <taxon>Cucujiformia</taxon>
        <taxon>Chrysomeloidea</taxon>
        <taxon>Chrysomelidae</taxon>
        <taxon>Bruchinae</taxon>
        <taxon>Bruchini</taxon>
        <taxon>Callosobruchus</taxon>
    </lineage>
</organism>
<protein>
    <submittedName>
        <fullName evidence="2">Uncharacterized protein</fullName>
    </submittedName>
</protein>
<accession>A0A653C716</accession>
<sequence>MILLSIYFMHVTADQICYSVLCVFSYVAAGTDHPAPHRPQVGGPRKPPPHLPLTPCLQPVYSPPEETQPVEQPPEHPSASQQVTAKVNREVDCEVVEQQSVVSI</sequence>
<dbReference type="OrthoDB" id="6282239at2759"/>
<gene>
    <name evidence="2" type="ORF">CALMAC_LOCUS6238</name>
</gene>
<feature type="compositionally biased region" description="Low complexity" evidence="1">
    <location>
        <begin position="53"/>
        <end position="70"/>
    </location>
</feature>